<evidence type="ECO:0000259" key="1">
    <source>
        <dbReference type="Pfam" id="PF09862"/>
    </source>
</evidence>
<feature type="domain" description="DUF2089" evidence="2">
    <location>
        <begin position="9"/>
        <end position="36"/>
    </location>
</feature>
<dbReference type="Pfam" id="PF22747">
    <property type="entry name" value="Zn_ribbon_DUF2089"/>
    <property type="match status" value="1"/>
</dbReference>
<proteinExistence type="predicted"/>
<evidence type="ECO:0000259" key="2">
    <source>
        <dbReference type="Pfam" id="PF22747"/>
    </source>
</evidence>
<dbReference type="EMBL" id="CADCTK010000480">
    <property type="protein sequence ID" value="CAA9255947.1"/>
    <property type="molecule type" value="Genomic_DNA"/>
</dbReference>
<accession>A0A6J4ILM5</accession>
<feature type="domain" description="DUF2089" evidence="1">
    <location>
        <begin position="42"/>
        <end position="87"/>
    </location>
</feature>
<organism evidence="3">
    <name type="scientific">uncultured Chloroflexia bacterium</name>
    <dbReference type="NCBI Taxonomy" id="1672391"/>
    <lineage>
        <taxon>Bacteria</taxon>
        <taxon>Bacillati</taxon>
        <taxon>Chloroflexota</taxon>
        <taxon>Chloroflexia</taxon>
        <taxon>environmental samples</taxon>
    </lineage>
</organism>
<sequence>MAYPLLTRCPICDGELQATRLACVSCHGAVEGRFELGGILRLNREQLQFVELLVKNRGNINKVADEIGVSYTTARNRMDDIVTALGYGASAPQGPSAERLDVLARLERGDLTPEAALDMLKETR</sequence>
<reference evidence="3" key="1">
    <citation type="submission" date="2020-02" db="EMBL/GenBank/DDBJ databases">
        <authorList>
            <person name="Meier V. D."/>
        </authorList>
    </citation>
    <scope>NUCLEOTIDE SEQUENCE</scope>
    <source>
        <strain evidence="3">AVDCRST_MAG26</strain>
    </source>
</reference>
<name>A0A6J4ILM5_9CHLR</name>
<protein>
    <recommendedName>
        <fullName evidence="4">Fis family transcriptional regulator</fullName>
    </recommendedName>
</protein>
<dbReference type="AlphaFoldDB" id="A0A6J4ILM5"/>
<evidence type="ECO:0008006" key="4">
    <source>
        <dbReference type="Google" id="ProtNLM"/>
    </source>
</evidence>
<evidence type="ECO:0000313" key="3">
    <source>
        <dbReference type="EMBL" id="CAA9255947.1"/>
    </source>
</evidence>
<gene>
    <name evidence="3" type="ORF">AVDCRST_MAG26-2102</name>
</gene>
<dbReference type="Pfam" id="PF09862">
    <property type="entry name" value="DUF2089"/>
    <property type="match status" value="1"/>
</dbReference>
<dbReference type="InterPro" id="IPR053957">
    <property type="entry name" value="DUF2089_Zn_ribbon"/>
</dbReference>
<dbReference type="InterPro" id="IPR018658">
    <property type="entry name" value="DUF2089"/>
</dbReference>